<dbReference type="InterPro" id="IPR051470">
    <property type="entry name" value="Thiol:disulfide_interchange"/>
</dbReference>
<proteinExistence type="predicted"/>
<gene>
    <name evidence="2" type="ORF">ABFZ84_10090</name>
</gene>
<dbReference type="Gene3D" id="3.40.30.10">
    <property type="entry name" value="Glutaredoxin"/>
    <property type="match status" value="1"/>
</dbReference>
<name>A0ABV3Z6S0_9PROT</name>
<dbReference type="InterPro" id="IPR001853">
    <property type="entry name" value="DSBA-like_thioredoxin_dom"/>
</dbReference>
<evidence type="ECO:0000313" key="3">
    <source>
        <dbReference type="Proteomes" id="UP001560685"/>
    </source>
</evidence>
<sequence>MLTPTRIAIGTALIGAFALGATVVGFSSAQTDDNASHAPKEKVTTSFSDEQEEDLNALIRAYILENPDVVIESVNRFAMEQRLAEEQSAKQAAIENLPALMDPATSFVAGKNPEKAKVVVIEMYDYHCTYCKRAAAPVKKILESDSDIKFVFRELPILKEESNYAAEMALAARGQDKFLDLHFALLDSNGTLTKDRVESIARKQKLNVDEMKAAIKEDHIPDMLDYNHALASALGIDGTPAFIVAAVDGSYADVLVGFNEEALVTKIKEAKQAAN</sequence>
<keyword evidence="3" id="KW-1185">Reference proteome</keyword>
<feature type="domain" description="Thioredoxin" evidence="1">
    <location>
        <begin position="91"/>
        <end position="220"/>
    </location>
</feature>
<organism evidence="2 3">
    <name type="scientific">Hyphococcus lacteus</name>
    <dbReference type="NCBI Taxonomy" id="3143536"/>
    <lineage>
        <taxon>Bacteria</taxon>
        <taxon>Pseudomonadati</taxon>
        <taxon>Pseudomonadota</taxon>
        <taxon>Alphaproteobacteria</taxon>
        <taxon>Parvularculales</taxon>
        <taxon>Parvularculaceae</taxon>
        <taxon>Hyphococcus</taxon>
    </lineage>
</organism>
<dbReference type="PANTHER" id="PTHR35272">
    <property type="entry name" value="THIOL:DISULFIDE INTERCHANGE PROTEIN DSBC-RELATED"/>
    <property type="match status" value="1"/>
</dbReference>
<dbReference type="Proteomes" id="UP001560685">
    <property type="component" value="Unassembled WGS sequence"/>
</dbReference>
<evidence type="ECO:0000259" key="1">
    <source>
        <dbReference type="PROSITE" id="PS51352"/>
    </source>
</evidence>
<comment type="caution">
    <text evidence="2">The sequence shown here is derived from an EMBL/GenBank/DDBJ whole genome shotgun (WGS) entry which is preliminary data.</text>
</comment>
<evidence type="ECO:0000313" key="2">
    <source>
        <dbReference type="EMBL" id="MEX6633897.1"/>
    </source>
</evidence>
<dbReference type="InterPro" id="IPR036249">
    <property type="entry name" value="Thioredoxin-like_sf"/>
</dbReference>
<dbReference type="RefSeq" id="WP_369313895.1">
    <property type="nucleotide sequence ID" value="NZ_JBEHZE010000001.1"/>
</dbReference>
<dbReference type="SUPFAM" id="SSF52833">
    <property type="entry name" value="Thioredoxin-like"/>
    <property type="match status" value="1"/>
</dbReference>
<dbReference type="PROSITE" id="PS51352">
    <property type="entry name" value="THIOREDOXIN_2"/>
    <property type="match status" value="1"/>
</dbReference>
<dbReference type="Pfam" id="PF01323">
    <property type="entry name" value="DSBA"/>
    <property type="match status" value="1"/>
</dbReference>
<protein>
    <submittedName>
        <fullName evidence="2">DsbA family protein</fullName>
    </submittedName>
</protein>
<dbReference type="CDD" id="cd03023">
    <property type="entry name" value="DsbA_Com1_like"/>
    <property type="match status" value="1"/>
</dbReference>
<reference evidence="2 3" key="1">
    <citation type="submission" date="2024-05" db="EMBL/GenBank/DDBJ databases">
        <title>Three bacterial strains, DH-69, EH-24, and ECK-19 isolated from coastal sediments.</title>
        <authorList>
            <person name="Ye Y.-Q."/>
            <person name="Du Z.-J."/>
        </authorList>
    </citation>
    <scope>NUCLEOTIDE SEQUENCE [LARGE SCALE GENOMIC DNA]</scope>
    <source>
        <strain evidence="2 3">ECK-19</strain>
    </source>
</reference>
<accession>A0ABV3Z6S0</accession>
<dbReference type="PANTHER" id="PTHR35272:SF3">
    <property type="entry name" value="THIOL:DISULFIDE INTERCHANGE PROTEIN DSBC"/>
    <property type="match status" value="1"/>
</dbReference>
<dbReference type="InterPro" id="IPR013766">
    <property type="entry name" value="Thioredoxin_domain"/>
</dbReference>
<dbReference type="EMBL" id="JBEHZE010000001">
    <property type="protein sequence ID" value="MEX6633897.1"/>
    <property type="molecule type" value="Genomic_DNA"/>
</dbReference>